<evidence type="ECO:0000313" key="2">
    <source>
        <dbReference type="EMBL" id="OKL40997.1"/>
    </source>
</evidence>
<evidence type="ECO:0000259" key="1">
    <source>
        <dbReference type="Pfam" id="PF04480"/>
    </source>
</evidence>
<dbReference type="PANTHER" id="PTHR38590:SF1">
    <property type="entry name" value="BLL0828 PROTEIN"/>
    <property type="match status" value="1"/>
</dbReference>
<dbReference type="Gene3D" id="3.40.960.10">
    <property type="entry name" value="VSR Endonuclease"/>
    <property type="match status" value="1"/>
</dbReference>
<keyword evidence="3" id="KW-1185">Reference proteome</keyword>
<dbReference type="CDD" id="cd01038">
    <property type="entry name" value="Endonuclease_DUF559"/>
    <property type="match status" value="1"/>
</dbReference>
<organism evidence="2 3">
    <name type="scientific">Pontibacter flavimaris</name>
    <dbReference type="NCBI Taxonomy" id="1797110"/>
    <lineage>
        <taxon>Bacteria</taxon>
        <taxon>Pseudomonadati</taxon>
        <taxon>Bacteroidota</taxon>
        <taxon>Cytophagia</taxon>
        <taxon>Cytophagales</taxon>
        <taxon>Hymenobacteraceae</taxon>
        <taxon>Pontibacter</taxon>
    </lineage>
</organism>
<dbReference type="InterPro" id="IPR047216">
    <property type="entry name" value="Endonuclease_DUF559_bact"/>
</dbReference>
<proteinExistence type="predicted"/>
<dbReference type="Pfam" id="PF04480">
    <property type="entry name" value="DUF559"/>
    <property type="match status" value="1"/>
</dbReference>
<name>A0A1Q5PFK2_9BACT</name>
<gene>
    <name evidence="2" type="ORF">A3841_14270</name>
</gene>
<accession>A0A1Q5PFK2</accession>
<feature type="domain" description="DUF559" evidence="1">
    <location>
        <begin position="13"/>
        <end position="117"/>
    </location>
</feature>
<dbReference type="AlphaFoldDB" id="A0A1Q5PFK2"/>
<dbReference type="OrthoDB" id="9798754at2"/>
<dbReference type="EMBL" id="LVWA01000004">
    <property type="protein sequence ID" value="OKL40997.1"/>
    <property type="molecule type" value="Genomic_DNA"/>
</dbReference>
<dbReference type="STRING" id="1797110.A3841_14270"/>
<dbReference type="RefSeq" id="WP_073851615.1">
    <property type="nucleotide sequence ID" value="NZ_LVWA01000004.1"/>
</dbReference>
<dbReference type="Proteomes" id="UP000186551">
    <property type="component" value="Unassembled WGS sequence"/>
</dbReference>
<comment type="caution">
    <text evidence="2">The sequence shown here is derived from an EMBL/GenBank/DDBJ whole genome shotgun (WGS) entry which is preliminary data.</text>
</comment>
<dbReference type="InterPro" id="IPR011335">
    <property type="entry name" value="Restrct_endonuc-II-like"/>
</dbReference>
<dbReference type="SUPFAM" id="SSF52980">
    <property type="entry name" value="Restriction endonuclease-like"/>
    <property type="match status" value="1"/>
</dbReference>
<reference evidence="2 3" key="1">
    <citation type="submission" date="2016-03" db="EMBL/GenBank/DDBJ databases">
        <title>Genome sequence of Pontibacter sp. nov., of the family cytophagaceae, isolated from marine sediment of the Yellow Sea, China.</title>
        <authorList>
            <person name="Zhang G."/>
            <person name="Zhang R."/>
        </authorList>
    </citation>
    <scope>NUCLEOTIDE SEQUENCE [LARGE SCALE GENOMIC DNA]</scope>
    <source>
        <strain evidence="2 3">S10-8</strain>
    </source>
</reference>
<evidence type="ECO:0000313" key="3">
    <source>
        <dbReference type="Proteomes" id="UP000186551"/>
    </source>
</evidence>
<dbReference type="InterPro" id="IPR007569">
    <property type="entry name" value="DUF559"/>
</dbReference>
<protein>
    <recommendedName>
        <fullName evidence="1">DUF559 domain-containing protein</fullName>
    </recommendedName>
</protein>
<dbReference type="PANTHER" id="PTHR38590">
    <property type="entry name" value="BLL0828 PROTEIN"/>
    <property type="match status" value="1"/>
</dbReference>
<sequence>MRKDQLHSISNLRQERSILRNNLTPAEEELWRLLRKHRLGGRKFRRQHSIGSYIVDFYCASEKMIIEVDGSVHDTPEAIANDQVRDEKLQHLGYKVIRIRNSEIFEQPEEVLQKIAALFKNS</sequence>